<dbReference type="EnsemblMetazoa" id="PPAI006412-RA">
    <property type="protein sequence ID" value="PPAI006412-PA"/>
    <property type="gene ID" value="PPAI006412"/>
</dbReference>
<keyword evidence="2" id="KW-1185">Reference proteome</keyword>
<sequence length="90" mass="10258">MDDILIVTTRQSESAILWANHLKTRFDKITKERGRIPFKWKLGVKLDINVIVILMMFLDFGACFTMEIFVAFFDGSVEVADGGLGLEINF</sequence>
<dbReference type="EMBL" id="AJVK01032993">
    <property type="status" value="NOT_ANNOTATED_CDS"/>
    <property type="molecule type" value="Genomic_DNA"/>
</dbReference>
<accession>A0A1B0EYV6</accession>
<reference evidence="1" key="1">
    <citation type="submission" date="2022-08" db="UniProtKB">
        <authorList>
            <consortium name="EnsemblMetazoa"/>
        </authorList>
    </citation>
    <scope>IDENTIFICATION</scope>
    <source>
        <strain evidence="1">Israel</strain>
    </source>
</reference>
<dbReference type="VEuPathDB" id="VectorBase:PPAI006412"/>
<dbReference type="Proteomes" id="UP000092462">
    <property type="component" value="Unassembled WGS sequence"/>
</dbReference>
<dbReference type="VEuPathDB" id="VectorBase:PPAPM1_006851"/>
<evidence type="ECO:0000313" key="1">
    <source>
        <dbReference type="EnsemblMetazoa" id="PPAI006412-PA"/>
    </source>
</evidence>
<proteinExistence type="predicted"/>
<name>A0A1B0EYV6_PHLPP</name>
<dbReference type="AlphaFoldDB" id="A0A1B0EYV6"/>
<organism evidence="1 2">
    <name type="scientific">Phlebotomus papatasi</name>
    <name type="common">Sandfly</name>
    <dbReference type="NCBI Taxonomy" id="29031"/>
    <lineage>
        <taxon>Eukaryota</taxon>
        <taxon>Metazoa</taxon>
        <taxon>Ecdysozoa</taxon>
        <taxon>Arthropoda</taxon>
        <taxon>Hexapoda</taxon>
        <taxon>Insecta</taxon>
        <taxon>Pterygota</taxon>
        <taxon>Neoptera</taxon>
        <taxon>Endopterygota</taxon>
        <taxon>Diptera</taxon>
        <taxon>Nematocera</taxon>
        <taxon>Psychodoidea</taxon>
        <taxon>Psychodidae</taxon>
        <taxon>Phlebotomus</taxon>
        <taxon>Phlebotomus</taxon>
    </lineage>
</organism>
<protein>
    <submittedName>
        <fullName evidence="1">Uncharacterized protein</fullName>
    </submittedName>
</protein>
<evidence type="ECO:0000313" key="2">
    <source>
        <dbReference type="Proteomes" id="UP000092462"/>
    </source>
</evidence>